<dbReference type="InterPro" id="IPR053848">
    <property type="entry name" value="IMS_HHH_1"/>
</dbReference>
<feature type="domain" description="UmuC" evidence="18">
    <location>
        <begin position="7"/>
        <end position="189"/>
    </location>
</feature>
<keyword evidence="8 17" id="KW-0235">DNA replication</keyword>
<dbReference type="Pfam" id="PF21999">
    <property type="entry name" value="IMS_HHH_1"/>
    <property type="match status" value="1"/>
</dbReference>
<dbReference type="FunFam" id="3.40.1170.60:FF:000001">
    <property type="entry name" value="DNA polymerase IV"/>
    <property type="match status" value="1"/>
</dbReference>
<dbReference type="GO" id="GO:0042276">
    <property type="term" value="P:error-prone translesion synthesis"/>
    <property type="evidence" value="ECO:0007669"/>
    <property type="project" value="TreeGrafter"/>
</dbReference>
<evidence type="ECO:0000256" key="11">
    <source>
        <dbReference type="ARBA" id="ARBA00022842"/>
    </source>
</evidence>
<name>A0A3L8PJ05_9ACTN</name>
<dbReference type="NCBIfam" id="NF002677">
    <property type="entry name" value="PRK02406.1"/>
    <property type="match status" value="1"/>
</dbReference>
<dbReference type="AlphaFoldDB" id="A0A3L8PJ05"/>
<dbReference type="SUPFAM" id="SSF100879">
    <property type="entry name" value="Lesion bypass DNA polymerase (Y-family), little finger domain"/>
    <property type="match status" value="1"/>
</dbReference>
<dbReference type="Gene3D" id="3.40.1170.60">
    <property type="match status" value="1"/>
</dbReference>
<dbReference type="GO" id="GO:0003684">
    <property type="term" value="F:damaged DNA binding"/>
    <property type="evidence" value="ECO:0007669"/>
    <property type="project" value="InterPro"/>
</dbReference>
<feature type="site" description="Substrate discrimination" evidence="17">
    <location>
        <position position="16"/>
    </location>
</feature>
<dbReference type="InterPro" id="IPR043128">
    <property type="entry name" value="Rev_trsase/Diguanyl_cyclase"/>
</dbReference>
<keyword evidence="7 17" id="KW-0548">Nucleotidyltransferase</keyword>
<evidence type="ECO:0000256" key="9">
    <source>
        <dbReference type="ARBA" id="ARBA00022723"/>
    </source>
</evidence>
<evidence type="ECO:0000256" key="5">
    <source>
        <dbReference type="ARBA" id="ARBA00022490"/>
    </source>
</evidence>
<reference evidence="19 20" key="1">
    <citation type="submission" date="2018-10" db="EMBL/GenBank/DDBJ databases">
        <title>Aeromicrobium sp. 9W16Y-2 whole genome shotgun sequence.</title>
        <authorList>
            <person name="Li F."/>
        </authorList>
    </citation>
    <scope>NUCLEOTIDE SEQUENCE [LARGE SCALE GENOMIC DNA]</scope>
    <source>
        <strain evidence="19 20">9W16Y-2</strain>
    </source>
</reference>
<keyword evidence="13 17" id="KW-0238">DNA-binding</keyword>
<dbReference type="SUPFAM" id="SSF56672">
    <property type="entry name" value="DNA/RNA polymerases"/>
    <property type="match status" value="1"/>
</dbReference>
<evidence type="ECO:0000313" key="20">
    <source>
        <dbReference type="Proteomes" id="UP000282515"/>
    </source>
</evidence>
<dbReference type="InterPro" id="IPR001126">
    <property type="entry name" value="UmuC"/>
</dbReference>
<dbReference type="GO" id="GO:0003887">
    <property type="term" value="F:DNA-directed DNA polymerase activity"/>
    <property type="evidence" value="ECO:0007669"/>
    <property type="project" value="UniProtKB-UniRule"/>
</dbReference>
<comment type="function">
    <text evidence="15 17">Poorly processive, error-prone DNA polymerase involved in untargeted mutagenesis. Copies undamaged DNA at stalled replication forks, which arise in vivo from mismatched or misaligned primer ends. These misaligned primers can be extended by PolIV. Exhibits no 3'-5' exonuclease (proofreading) activity. May be involved in translesional synthesis, in conjunction with the beta clamp from PolIII.</text>
</comment>
<evidence type="ECO:0000256" key="7">
    <source>
        <dbReference type="ARBA" id="ARBA00022695"/>
    </source>
</evidence>
<keyword evidence="5 17" id="KW-0963">Cytoplasm</keyword>
<evidence type="ECO:0000256" key="2">
    <source>
        <dbReference type="ARBA" id="ARBA00010945"/>
    </source>
</evidence>
<keyword evidence="14 17" id="KW-0234">DNA repair</keyword>
<keyword evidence="9 17" id="KW-0479">Metal-binding</keyword>
<evidence type="ECO:0000256" key="14">
    <source>
        <dbReference type="ARBA" id="ARBA00023204"/>
    </source>
</evidence>
<dbReference type="PROSITE" id="PS50173">
    <property type="entry name" value="UMUC"/>
    <property type="match status" value="1"/>
</dbReference>
<dbReference type="EC" id="2.7.7.7" evidence="17"/>
<dbReference type="GO" id="GO:0005829">
    <property type="term" value="C:cytosol"/>
    <property type="evidence" value="ECO:0007669"/>
    <property type="project" value="TreeGrafter"/>
</dbReference>
<feature type="binding site" evidence="17">
    <location>
        <position position="105"/>
    </location>
    <ligand>
        <name>Mg(2+)</name>
        <dbReference type="ChEBI" id="CHEBI:18420"/>
    </ligand>
</feature>
<comment type="similarity">
    <text evidence="2 17">Belongs to the DNA polymerase type-Y family.</text>
</comment>
<evidence type="ECO:0000256" key="10">
    <source>
        <dbReference type="ARBA" id="ARBA00022763"/>
    </source>
</evidence>
<keyword evidence="20" id="KW-1185">Reference proteome</keyword>
<dbReference type="GO" id="GO:0006261">
    <property type="term" value="P:DNA-templated DNA replication"/>
    <property type="evidence" value="ECO:0007669"/>
    <property type="project" value="UniProtKB-UniRule"/>
</dbReference>
<dbReference type="Pfam" id="PF11799">
    <property type="entry name" value="IMS_C"/>
    <property type="match status" value="1"/>
</dbReference>
<dbReference type="InterPro" id="IPR036775">
    <property type="entry name" value="DNA_pol_Y-fam_lit_finger_sf"/>
</dbReference>
<proteinExistence type="inferred from homology"/>
<evidence type="ECO:0000313" key="19">
    <source>
        <dbReference type="EMBL" id="RLV55231.1"/>
    </source>
</evidence>
<sequence>MRATASILHLDLDAFFAAVEQRDKPSLRGKPVIVGGIGGRGVVSTASYEARRFGVRSAMSMAEARGRCPHAAFLAGRFDAYRAASRIVMDRLRELSPLVQPLSLDEAFVDLAAHPDFDPHELEALVLELRADITERTNGLTCSVGVASSKFLAKIASELNKPDGHFIAHPGTELELLAPMQVTAIPGVGPATAERLRRLGVETIEQLRALSLDELIRSLGAASGRSLFHLARGEDDRPVEPHREAKSVSVEDTFPVDIADRSELASVTDTLARTVARRLRAAGQSGRTVTLKMRRHDFETHTRSITLPGPTDHPRVITEAALGLLAAADVTGGLRLLGVGVSGLTDWVQDDLFSEPPSEQDEDMPLPRRAARNRPGHAWVAGMDVTHAEHGDGWVWGAGLGRVTVRFETRLTPSGPIMTFAEDDPALSVRASDPAGTVET</sequence>
<evidence type="ECO:0000256" key="17">
    <source>
        <dbReference type="HAMAP-Rule" id="MF_01113"/>
    </source>
</evidence>
<feature type="active site" evidence="17">
    <location>
        <position position="106"/>
    </location>
</feature>
<dbReference type="InterPro" id="IPR050116">
    <property type="entry name" value="DNA_polymerase-Y"/>
</dbReference>
<dbReference type="Pfam" id="PF00817">
    <property type="entry name" value="IMS"/>
    <property type="match status" value="1"/>
</dbReference>
<evidence type="ECO:0000256" key="6">
    <source>
        <dbReference type="ARBA" id="ARBA00022679"/>
    </source>
</evidence>
<accession>A0A3L8PJ05</accession>
<dbReference type="NCBIfam" id="NF002882">
    <property type="entry name" value="PRK03348.1"/>
    <property type="match status" value="1"/>
</dbReference>
<dbReference type="GO" id="GO:0000287">
    <property type="term" value="F:magnesium ion binding"/>
    <property type="evidence" value="ECO:0007669"/>
    <property type="project" value="UniProtKB-UniRule"/>
</dbReference>
<dbReference type="Gene3D" id="3.30.1490.100">
    <property type="entry name" value="DNA polymerase, Y-family, little finger domain"/>
    <property type="match status" value="1"/>
</dbReference>
<feature type="binding site" evidence="17">
    <location>
        <position position="11"/>
    </location>
    <ligand>
        <name>Mg(2+)</name>
        <dbReference type="ChEBI" id="CHEBI:18420"/>
    </ligand>
</feature>
<dbReference type="InterPro" id="IPR017961">
    <property type="entry name" value="DNA_pol_Y-fam_little_finger"/>
</dbReference>
<evidence type="ECO:0000256" key="4">
    <source>
        <dbReference type="ARBA" id="ARBA00022457"/>
    </source>
</evidence>
<keyword evidence="6 17" id="KW-0808">Transferase</keyword>
<keyword evidence="10 17" id="KW-0227">DNA damage</keyword>
<keyword evidence="4 17" id="KW-0515">Mutator protein</keyword>
<dbReference type="CDD" id="cd03586">
    <property type="entry name" value="PolY_Pol_IV_kappa"/>
    <property type="match status" value="1"/>
</dbReference>
<keyword evidence="12 17" id="KW-0239">DNA-directed DNA polymerase</keyword>
<dbReference type="Gene3D" id="1.10.150.20">
    <property type="entry name" value="5' to 3' exonuclease, C-terminal subdomain"/>
    <property type="match status" value="1"/>
</dbReference>
<gene>
    <name evidence="17" type="primary">dinB</name>
    <name evidence="19" type="ORF">D9V41_12065</name>
</gene>
<protein>
    <recommendedName>
        <fullName evidence="17">DNA polymerase IV</fullName>
        <shortName evidence="17">Pol IV</shortName>
        <ecNumber evidence="17">2.7.7.7</ecNumber>
    </recommendedName>
</protein>
<dbReference type="Proteomes" id="UP000282515">
    <property type="component" value="Unassembled WGS sequence"/>
</dbReference>
<comment type="caution">
    <text evidence="19">The sequence shown here is derived from an EMBL/GenBank/DDBJ whole genome shotgun (WGS) entry which is preliminary data.</text>
</comment>
<dbReference type="InterPro" id="IPR043502">
    <property type="entry name" value="DNA/RNA_pol_sf"/>
</dbReference>
<comment type="subunit">
    <text evidence="3 17">Monomer.</text>
</comment>
<keyword evidence="11 17" id="KW-0460">Magnesium</keyword>
<evidence type="ECO:0000256" key="13">
    <source>
        <dbReference type="ARBA" id="ARBA00023125"/>
    </source>
</evidence>
<evidence type="ECO:0000259" key="18">
    <source>
        <dbReference type="PROSITE" id="PS50173"/>
    </source>
</evidence>
<comment type="subcellular location">
    <subcellularLocation>
        <location evidence="1 17">Cytoplasm</location>
    </subcellularLocation>
</comment>
<evidence type="ECO:0000256" key="12">
    <source>
        <dbReference type="ARBA" id="ARBA00022932"/>
    </source>
</evidence>
<evidence type="ECO:0000256" key="15">
    <source>
        <dbReference type="ARBA" id="ARBA00025589"/>
    </source>
</evidence>
<dbReference type="EMBL" id="RDBF01000009">
    <property type="protein sequence ID" value="RLV55231.1"/>
    <property type="molecule type" value="Genomic_DNA"/>
</dbReference>
<evidence type="ECO:0000256" key="1">
    <source>
        <dbReference type="ARBA" id="ARBA00004496"/>
    </source>
</evidence>
<dbReference type="GO" id="GO:0009432">
    <property type="term" value="P:SOS response"/>
    <property type="evidence" value="ECO:0007669"/>
    <property type="project" value="TreeGrafter"/>
</dbReference>
<comment type="cofactor">
    <cofactor evidence="17">
        <name>Mg(2+)</name>
        <dbReference type="ChEBI" id="CHEBI:18420"/>
    </cofactor>
    <text evidence="17">Binds 2 magnesium ions per subunit.</text>
</comment>
<dbReference type="HAMAP" id="MF_01113">
    <property type="entry name" value="DNApol_IV"/>
    <property type="match status" value="1"/>
</dbReference>
<evidence type="ECO:0000256" key="8">
    <source>
        <dbReference type="ARBA" id="ARBA00022705"/>
    </source>
</evidence>
<dbReference type="FunFam" id="3.30.1490.100:FF:000004">
    <property type="entry name" value="DNA polymerase IV"/>
    <property type="match status" value="1"/>
</dbReference>
<dbReference type="Gene3D" id="3.30.70.270">
    <property type="match status" value="1"/>
</dbReference>
<dbReference type="OrthoDB" id="9808813at2"/>
<dbReference type="InterPro" id="IPR022880">
    <property type="entry name" value="DNApol_IV"/>
</dbReference>
<comment type="catalytic activity">
    <reaction evidence="16 17">
        <text>DNA(n) + a 2'-deoxyribonucleoside 5'-triphosphate = DNA(n+1) + diphosphate</text>
        <dbReference type="Rhea" id="RHEA:22508"/>
        <dbReference type="Rhea" id="RHEA-COMP:17339"/>
        <dbReference type="Rhea" id="RHEA-COMP:17340"/>
        <dbReference type="ChEBI" id="CHEBI:33019"/>
        <dbReference type="ChEBI" id="CHEBI:61560"/>
        <dbReference type="ChEBI" id="CHEBI:173112"/>
        <dbReference type="EC" id="2.7.7.7"/>
    </reaction>
</comment>
<evidence type="ECO:0000256" key="3">
    <source>
        <dbReference type="ARBA" id="ARBA00011245"/>
    </source>
</evidence>
<dbReference type="PANTHER" id="PTHR11076">
    <property type="entry name" value="DNA REPAIR POLYMERASE UMUC / TRANSFERASE FAMILY MEMBER"/>
    <property type="match status" value="1"/>
</dbReference>
<evidence type="ECO:0000256" key="16">
    <source>
        <dbReference type="ARBA" id="ARBA00049244"/>
    </source>
</evidence>
<dbReference type="GO" id="GO:0006281">
    <property type="term" value="P:DNA repair"/>
    <property type="evidence" value="ECO:0007669"/>
    <property type="project" value="UniProtKB-UniRule"/>
</dbReference>
<organism evidence="19 20">
    <name type="scientific">Aeromicrobium phragmitis</name>
    <dbReference type="NCBI Taxonomy" id="2478914"/>
    <lineage>
        <taxon>Bacteria</taxon>
        <taxon>Bacillati</taxon>
        <taxon>Actinomycetota</taxon>
        <taxon>Actinomycetes</taxon>
        <taxon>Propionibacteriales</taxon>
        <taxon>Nocardioidaceae</taxon>
        <taxon>Aeromicrobium</taxon>
    </lineage>
</organism>
<dbReference type="RefSeq" id="WP_121794829.1">
    <property type="nucleotide sequence ID" value="NZ_RDBF01000009.1"/>
</dbReference>
<dbReference type="PANTHER" id="PTHR11076:SF33">
    <property type="entry name" value="DNA POLYMERASE KAPPA"/>
    <property type="match status" value="1"/>
</dbReference>